<comment type="caution">
    <text evidence="3">The sequence shown here is derived from an EMBL/GenBank/DDBJ whole genome shotgun (WGS) entry which is preliminary data.</text>
</comment>
<keyword evidence="2" id="KW-0732">Signal</keyword>
<gene>
    <name evidence="3" type="ORF">AMORRO_LOCUS7955</name>
</gene>
<dbReference type="Proteomes" id="UP000789342">
    <property type="component" value="Unassembled WGS sequence"/>
</dbReference>
<sequence>MSKSNLAIFLIIALIITILNASPVPHDLSLRKRQDLGTVEIEIAAISSTAQIQNPAPTNVPNGGRTSDKGSSPTPTAQQPPVTSSKDSPDSTNSPSDNQPSDNQPSDNPDNSNNQPTSSNHQSSKKAATKNQPADNAATNDNQPTDSSPDNSPTPTTTNNPKAKSITSVIPGSTKRITTTDANGHQTVLETVVPPSTVVVVAVTGQSNSTSSDDDNGASSNG</sequence>
<accession>A0A9N9CMF0</accession>
<feature type="chain" id="PRO_5040462258" evidence="2">
    <location>
        <begin position="22"/>
        <end position="222"/>
    </location>
</feature>
<feature type="region of interest" description="Disordered" evidence="1">
    <location>
        <begin position="50"/>
        <end position="190"/>
    </location>
</feature>
<evidence type="ECO:0000313" key="4">
    <source>
        <dbReference type="Proteomes" id="UP000789342"/>
    </source>
</evidence>
<feature type="compositionally biased region" description="Polar residues" evidence="1">
    <location>
        <begin position="165"/>
        <end position="186"/>
    </location>
</feature>
<name>A0A9N9CMF0_9GLOM</name>
<keyword evidence="4" id="KW-1185">Reference proteome</keyword>
<organism evidence="3 4">
    <name type="scientific">Acaulospora morrowiae</name>
    <dbReference type="NCBI Taxonomy" id="94023"/>
    <lineage>
        <taxon>Eukaryota</taxon>
        <taxon>Fungi</taxon>
        <taxon>Fungi incertae sedis</taxon>
        <taxon>Mucoromycota</taxon>
        <taxon>Glomeromycotina</taxon>
        <taxon>Glomeromycetes</taxon>
        <taxon>Diversisporales</taxon>
        <taxon>Acaulosporaceae</taxon>
        <taxon>Acaulospora</taxon>
    </lineage>
</organism>
<proteinExistence type="predicted"/>
<dbReference type="AlphaFoldDB" id="A0A9N9CMF0"/>
<dbReference type="EMBL" id="CAJVPV010006432">
    <property type="protein sequence ID" value="CAG8605069.1"/>
    <property type="molecule type" value="Genomic_DNA"/>
</dbReference>
<feature type="signal peptide" evidence="2">
    <location>
        <begin position="1"/>
        <end position="21"/>
    </location>
</feature>
<feature type="compositionally biased region" description="Polar residues" evidence="1">
    <location>
        <begin position="129"/>
        <end position="139"/>
    </location>
</feature>
<feature type="compositionally biased region" description="Polar residues" evidence="1">
    <location>
        <begin position="50"/>
        <end position="82"/>
    </location>
</feature>
<feature type="compositionally biased region" description="Low complexity" evidence="1">
    <location>
        <begin position="140"/>
        <end position="161"/>
    </location>
</feature>
<evidence type="ECO:0000256" key="2">
    <source>
        <dbReference type="SAM" id="SignalP"/>
    </source>
</evidence>
<feature type="non-terminal residue" evidence="3">
    <location>
        <position position="1"/>
    </location>
</feature>
<evidence type="ECO:0000256" key="1">
    <source>
        <dbReference type="SAM" id="MobiDB-lite"/>
    </source>
</evidence>
<reference evidence="3" key="1">
    <citation type="submission" date="2021-06" db="EMBL/GenBank/DDBJ databases">
        <authorList>
            <person name="Kallberg Y."/>
            <person name="Tangrot J."/>
            <person name="Rosling A."/>
        </authorList>
    </citation>
    <scope>NUCLEOTIDE SEQUENCE</scope>
    <source>
        <strain evidence="3">CL551</strain>
    </source>
</reference>
<protein>
    <submittedName>
        <fullName evidence="3">7618_t:CDS:1</fullName>
    </submittedName>
</protein>
<evidence type="ECO:0000313" key="3">
    <source>
        <dbReference type="EMBL" id="CAG8605069.1"/>
    </source>
</evidence>
<feature type="compositionally biased region" description="Low complexity" evidence="1">
    <location>
        <begin position="83"/>
        <end position="120"/>
    </location>
</feature>